<dbReference type="GO" id="GO:0043093">
    <property type="term" value="P:FtsZ-dependent cytokinesis"/>
    <property type="evidence" value="ECO:0007669"/>
    <property type="project" value="UniProtKB-UniRule"/>
</dbReference>
<dbReference type="EMBL" id="FOLH01000001">
    <property type="protein sequence ID" value="SFB90029.1"/>
    <property type="molecule type" value="Genomic_DNA"/>
</dbReference>
<feature type="repeat" description="TPR" evidence="2">
    <location>
        <begin position="219"/>
        <end position="252"/>
    </location>
</feature>
<dbReference type="InterPro" id="IPR014162">
    <property type="entry name" value="CpoB_C"/>
</dbReference>
<evidence type="ECO:0000313" key="6">
    <source>
        <dbReference type="Proteomes" id="UP000199058"/>
    </source>
</evidence>
<dbReference type="OrthoDB" id="9768142at2"/>
<dbReference type="SUPFAM" id="SSF48452">
    <property type="entry name" value="TPR-like"/>
    <property type="match status" value="1"/>
</dbReference>
<dbReference type="GO" id="GO:0070206">
    <property type="term" value="P:protein trimerization"/>
    <property type="evidence" value="ECO:0007669"/>
    <property type="project" value="InterPro"/>
</dbReference>
<keyword evidence="1" id="KW-0132">Cell division</keyword>
<comment type="similarity">
    <text evidence="1">Belongs to the CpoB family.</text>
</comment>
<feature type="compositionally biased region" description="Basic and acidic residues" evidence="3">
    <location>
        <begin position="100"/>
        <end position="118"/>
    </location>
</feature>
<sequence length="264" mass="30635">MKAIYDSQSVRVKTGAIYGPRFILASVLLFLCLMSVQAGADNRNTAVIQAELFMQLEQLQVEVQNLRNKVERQERALSQMQDEQRRRYIDLDERLQDHSKRLGDLESQESKQASERAVDSSAVDRQLSEPLPSSTNNGGSGRLTDREAYAKAYQLVPERKFEEAIKAFQDFIRNYPESRLVGNGYYWIGEIYMAQNRTRDAEKMFEAVVRRYQDSFKIADSKYKLGLIYSRYGNEDQAKEMMQNIINEHPREPAAELARTWLNR</sequence>
<dbReference type="Pfam" id="PF16331">
    <property type="entry name" value="TolA_bind_tri"/>
    <property type="match status" value="1"/>
</dbReference>
<name>A0A1I1ESB3_9GAMM</name>
<evidence type="ECO:0000313" key="5">
    <source>
        <dbReference type="EMBL" id="SFB90029.1"/>
    </source>
</evidence>
<keyword evidence="6" id="KW-1185">Reference proteome</keyword>
<dbReference type="RefSeq" id="WP_091959500.1">
    <property type="nucleotide sequence ID" value="NZ_FOLH01000001.1"/>
</dbReference>
<dbReference type="Proteomes" id="UP000199058">
    <property type="component" value="Unassembled WGS sequence"/>
</dbReference>
<dbReference type="AlphaFoldDB" id="A0A1I1ESB3"/>
<evidence type="ECO:0000256" key="2">
    <source>
        <dbReference type="PROSITE-ProRule" id="PRU00339"/>
    </source>
</evidence>
<organism evidence="5 6">
    <name type="scientific">Marinospirillum celere</name>
    <dbReference type="NCBI Taxonomy" id="1122252"/>
    <lineage>
        <taxon>Bacteria</taxon>
        <taxon>Pseudomonadati</taxon>
        <taxon>Pseudomonadota</taxon>
        <taxon>Gammaproteobacteria</taxon>
        <taxon>Oceanospirillales</taxon>
        <taxon>Oceanospirillaceae</taxon>
        <taxon>Marinospirillum</taxon>
    </lineage>
</organism>
<dbReference type="STRING" id="1122252.SAMN05660443_0817"/>
<dbReference type="Pfam" id="PF13174">
    <property type="entry name" value="TPR_6"/>
    <property type="match status" value="3"/>
</dbReference>
<dbReference type="HAMAP" id="MF_02066">
    <property type="entry name" value="CpoB"/>
    <property type="match status" value="1"/>
</dbReference>
<evidence type="ECO:0000256" key="1">
    <source>
        <dbReference type="HAMAP-Rule" id="MF_02066"/>
    </source>
</evidence>
<dbReference type="Gene3D" id="1.25.40.10">
    <property type="entry name" value="Tetratricopeptide repeat domain"/>
    <property type="match status" value="1"/>
</dbReference>
<comment type="function">
    <text evidence="1">Mediates coordination of peptidoglycan synthesis and outer membrane constriction during cell division.</text>
</comment>
<reference evidence="5 6" key="1">
    <citation type="submission" date="2016-10" db="EMBL/GenBank/DDBJ databases">
        <authorList>
            <person name="de Groot N.N."/>
        </authorList>
    </citation>
    <scope>NUCLEOTIDE SEQUENCE [LARGE SCALE GENOMIC DNA]</scope>
    <source>
        <strain evidence="5 6">DSM 18438</strain>
    </source>
</reference>
<protein>
    <recommendedName>
        <fullName evidence="1">Cell division coordinator CpoB</fullName>
    </recommendedName>
</protein>
<keyword evidence="1" id="KW-0574">Periplasm</keyword>
<dbReference type="Gene3D" id="1.20.5.110">
    <property type="match status" value="1"/>
</dbReference>
<dbReference type="GO" id="GO:0030288">
    <property type="term" value="C:outer membrane-bounded periplasmic space"/>
    <property type="evidence" value="ECO:0007669"/>
    <property type="project" value="UniProtKB-UniRule"/>
</dbReference>
<feature type="region of interest" description="Disordered" evidence="3">
    <location>
        <begin position="100"/>
        <end position="143"/>
    </location>
</feature>
<feature type="domain" description="YbgF trimerisation" evidence="4">
    <location>
        <begin position="48"/>
        <end position="100"/>
    </location>
</feature>
<dbReference type="InterPro" id="IPR034706">
    <property type="entry name" value="CpoB"/>
</dbReference>
<proteinExistence type="inferred from homology"/>
<evidence type="ECO:0000259" key="4">
    <source>
        <dbReference type="Pfam" id="PF16331"/>
    </source>
</evidence>
<accession>A0A1I1ESB3</accession>
<dbReference type="InterPro" id="IPR032519">
    <property type="entry name" value="YbgF_tri"/>
</dbReference>
<comment type="subcellular location">
    <subcellularLocation>
        <location evidence="1">Periplasm</location>
    </subcellularLocation>
</comment>
<keyword evidence="2" id="KW-0802">TPR repeat</keyword>
<keyword evidence="1" id="KW-0732">Signal</keyword>
<dbReference type="InterPro" id="IPR019734">
    <property type="entry name" value="TPR_rpt"/>
</dbReference>
<keyword evidence="1" id="KW-0131">Cell cycle</keyword>
<evidence type="ECO:0000256" key="3">
    <source>
        <dbReference type="SAM" id="MobiDB-lite"/>
    </source>
</evidence>
<gene>
    <name evidence="1" type="primary">cpoB</name>
    <name evidence="5" type="ORF">SAMN05660443_0817</name>
</gene>
<dbReference type="InterPro" id="IPR011990">
    <property type="entry name" value="TPR-like_helical_dom_sf"/>
</dbReference>
<dbReference type="PROSITE" id="PS50005">
    <property type="entry name" value="TPR"/>
    <property type="match status" value="1"/>
</dbReference>
<dbReference type="NCBIfam" id="TIGR02795">
    <property type="entry name" value="tol_pal_ybgF"/>
    <property type="match status" value="1"/>
</dbReference>